<dbReference type="InterPro" id="IPR050422">
    <property type="entry name" value="X-Pro_aminopeptidase_P"/>
</dbReference>
<feature type="domain" description="Creatinase N-terminal" evidence="5">
    <location>
        <begin position="10"/>
        <end position="137"/>
    </location>
</feature>
<accession>A0A095Z7L5</accession>
<dbReference type="PANTHER" id="PTHR43763">
    <property type="entry name" value="XAA-PRO AMINOPEPTIDASE 1"/>
    <property type="match status" value="1"/>
</dbReference>
<evidence type="ECO:0000256" key="1">
    <source>
        <dbReference type="ARBA" id="ARBA00008766"/>
    </source>
</evidence>
<dbReference type="AlphaFoldDB" id="A0A095Z7L5"/>
<name>A0A095Z7L5_9BURK</name>
<dbReference type="Pfam" id="PF00557">
    <property type="entry name" value="Peptidase_M24"/>
    <property type="match status" value="1"/>
</dbReference>
<dbReference type="PANTHER" id="PTHR43763:SF6">
    <property type="entry name" value="XAA-PRO AMINOPEPTIDASE 1"/>
    <property type="match status" value="1"/>
</dbReference>
<dbReference type="eggNOG" id="COG0006">
    <property type="taxonomic scope" value="Bacteria"/>
</dbReference>
<evidence type="ECO:0000313" key="7">
    <source>
        <dbReference type="EMBL" id="KGF30673.1"/>
    </source>
</evidence>
<dbReference type="Pfam" id="PF01321">
    <property type="entry name" value="Creatinase_N"/>
    <property type="match status" value="1"/>
</dbReference>
<dbReference type="SUPFAM" id="SSF53092">
    <property type="entry name" value="Creatinase/prolidase N-terminal domain"/>
    <property type="match status" value="1"/>
</dbReference>
<protein>
    <submittedName>
        <fullName evidence="7">Peptidase M24</fullName>
    </submittedName>
</protein>
<dbReference type="InterPro" id="IPR032416">
    <property type="entry name" value="Peptidase_M24_C"/>
</dbReference>
<organism evidence="7 8">
    <name type="scientific">Oligella urethralis DNF00040</name>
    <dbReference type="NCBI Taxonomy" id="1401065"/>
    <lineage>
        <taxon>Bacteria</taxon>
        <taxon>Pseudomonadati</taxon>
        <taxon>Pseudomonadota</taxon>
        <taxon>Betaproteobacteria</taxon>
        <taxon>Burkholderiales</taxon>
        <taxon>Alcaligenaceae</taxon>
        <taxon>Oligella</taxon>
    </lineage>
</organism>
<dbReference type="InterPro" id="IPR000994">
    <property type="entry name" value="Pept_M24"/>
</dbReference>
<evidence type="ECO:0000313" key="8">
    <source>
        <dbReference type="Proteomes" id="UP000029629"/>
    </source>
</evidence>
<sequence>MKILTVPQKIQALRERMAAHGLSAWIVYSADPHLSEYLPEHWSQREYLSGFTGSAGFMAVTQKQAALWTDSRYWVQAEAQLQGSGIELMKLGAKGVPSLEQWICAQLSPAQVVGVNGMALSVAQAQQLEQQFAAAELAMQVDLELLDAFWTARPPLPQAPIYEHEERFAGAPRREKIGRVRQAMQELGASRHLISSLDDIAWLLNLRGSDVDYNPVFLSHLLLSEADAYLFVDEQKLSPELKQQLLHDGVVLKPYDAVQAVLAAQLADDACSLLIDPARTAWAIVQPYMKQVQLRLNPSQGFKAQKTAKEIAHIRHAMEKDGAALCEFFAEFERRLQAGEQLTELDVDSLITAARVRQPDFVCPSFATIAGFNANGALPHYRALPESHAMLEGDGLLLIDSGGQYLDGTTDITRVVPIGTITAAHKKDVTLVLKGMVNLSMAVFPVNEPGPNLDAIARLPLWQHGLDFGHGTGHGVGYFLNVHEGPQVISHYGFGRAHTEMKEGMITSNEPGLYRTGQWGVRIENLVLNQSAYKTEFGEFLRFETLTLCPIDTRCIDVALLTETERAWLNSYHAEVRERLSPYVTGEAKDWLLKRTKAI</sequence>
<dbReference type="EMBL" id="JRNI01000021">
    <property type="protein sequence ID" value="KGF30673.1"/>
    <property type="molecule type" value="Genomic_DNA"/>
</dbReference>
<dbReference type="Pfam" id="PF16188">
    <property type="entry name" value="Peptidase_M24_C"/>
    <property type="match status" value="1"/>
</dbReference>
<evidence type="ECO:0000259" key="5">
    <source>
        <dbReference type="Pfam" id="PF01321"/>
    </source>
</evidence>
<dbReference type="GO" id="GO:0005737">
    <property type="term" value="C:cytoplasm"/>
    <property type="evidence" value="ECO:0007669"/>
    <property type="project" value="UniProtKB-ARBA"/>
</dbReference>
<feature type="domain" description="Peptidase M24" evidence="4">
    <location>
        <begin position="313"/>
        <end position="528"/>
    </location>
</feature>
<dbReference type="GO" id="GO:0070006">
    <property type="term" value="F:metalloaminopeptidase activity"/>
    <property type="evidence" value="ECO:0007669"/>
    <property type="project" value="InterPro"/>
</dbReference>
<comment type="caution">
    <text evidence="7">The sequence shown here is derived from an EMBL/GenBank/DDBJ whole genome shotgun (WGS) entry which is preliminary data.</text>
</comment>
<gene>
    <name evidence="7" type="ORF">HMPREF2130_05930</name>
</gene>
<dbReference type="InterPro" id="IPR036005">
    <property type="entry name" value="Creatinase/aminopeptidase-like"/>
</dbReference>
<dbReference type="GO" id="GO:0046872">
    <property type="term" value="F:metal ion binding"/>
    <property type="evidence" value="ECO:0007669"/>
    <property type="project" value="UniProtKB-KW"/>
</dbReference>
<keyword evidence="8" id="KW-1185">Reference proteome</keyword>
<dbReference type="InterPro" id="IPR029149">
    <property type="entry name" value="Creatin/AminoP/Spt16_N"/>
</dbReference>
<dbReference type="Pfam" id="PF16189">
    <property type="entry name" value="Creatinase_N_2"/>
    <property type="match status" value="1"/>
</dbReference>
<dbReference type="Proteomes" id="UP000029629">
    <property type="component" value="Unassembled WGS sequence"/>
</dbReference>
<reference evidence="7 8" key="1">
    <citation type="submission" date="2014-07" db="EMBL/GenBank/DDBJ databases">
        <authorList>
            <person name="McCorrison J."/>
            <person name="Sanka R."/>
            <person name="Torralba M."/>
            <person name="Gillis M."/>
            <person name="Haft D.H."/>
            <person name="Methe B."/>
            <person name="Sutton G."/>
            <person name="Nelson K.E."/>
        </authorList>
    </citation>
    <scope>NUCLEOTIDE SEQUENCE [LARGE SCALE GENOMIC DNA]</scope>
    <source>
        <strain evidence="7 8">DNF00040</strain>
    </source>
</reference>
<feature type="domain" description="Peptidase M24 C-terminal" evidence="6">
    <location>
        <begin position="539"/>
        <end position="599"/>
    </location>
</feature>
<dbReference type="FunFam" id="3.90.230.10:FF:000004">
    <property type="entry name" value="xaa-Pro aminopeptidase 1 isoform X1"/>
    <property type="match status" value="1"/>
</dbReference>
<dbReference type="CDD" id="cd01085">
    <property type="entry name" value="APP"/>
    <property type="match status" value="1"/>
</dbReference>
<dbReference type="OrthoDB" id="9806388at2"/>
<proteinExistence type="inferred from homology"/>
<evidence type="ECO:0000259" key="4">
    <source>
        <dbReference type="Pfam" id="PF00557"/>
    </source>
</evidence>
<evidence type="ECO:0000259" key="6">
    <source>
        <dbReference type="Pfam" id="PF16188"/>
    </source>
</evidence>
<dbReference type="Gene3D" id="3.40.350.10">
    <property type="entry name" value="Creatinase/prolidase N-terminal domain"/>
    <property type="match status" value="2"/>
</dbReference>
<dbReference type="RefSeq" id="WP_036559032.1">
    <property type="nucleotide sequence ID" value="NZ_JRNI01000021.1"/>
</dbReference>
<evidence type="ECO:0000256" key="3">
    <source>
        <dbReference type="ARBA" id="ARBA00022801"/>
    </source>
</evidence>
<keyword evidence="2" id="KW-0479">Metal-binding</keyword>
<dbReference type="Gene3D" id="3.90.230.10">
    <property type="entry name" value="Creatinase/methionine aminopeptidase superfamily"/>
    <property type="match status" value="1"/>
</dbReference>
<keyword evidence="3" id="KW-0378">Hydrolase</keyword>
<dbReference type="InterPro" id="IPR033740">
    <property type="entry name" value="Pept_M24B"/>
</dbReference>
<comment type="similarity">
    <text evidence="1">Belongs to the peptidase M24B family.</text>
</comment>
<dbReference type="SUPFAM" id="SSF55920">
    <property type="entry name" value="Creatinase/aminopeptidase"/>
    <property type="match status" value="1"/>
</dbReference>
<evidence type="ECO:0000256" key="2">
    <source>
        <dbReference type="ARBA" id="ARBA00022723"/>
    </source>
</evidence>
<dbReference type="InterPro" id="IPR000587">
    <property type="entry name" value="Creatinase_N"/>
</dbReference>